<feature type="domain" description="TPM" evidence="1">
    <location>
        <begin position="22"/>
        <end position="146"/>
    </location>
</feature>
<sequence>MNHSLHHRLRRAVRHWRSSMADARRAFPPETLEAITEAIREGEQTHRGEVRLIVERALPSDAIWACIGNRQRALTLFADHGIWDTEENSGVLIYVNLAEHMVDIVADRGIAHKIDNADWQAICDTMTDHFAQGRFHDGTLSAIAQVNLLLQTHFPAEGDRPNQLPDEPILL</sequence>
<dbReference type="Gene3D" id="3.10.310.50">
    <property type="match status" value="1"/>
</dbReference>
<proteinExistence type="predicted"/>
<dbReference type="PANTHER" id="PTHR30373:SF8">
    <property type="entry name" value="BLL7265 PROTEIN"/>
    <property type="match status" value="1"/>
</dbReference>
<name>A0A4Y9SYK7_9BURK</name>
<dbReference type="EMBL" id="SPUM01000079">
    <property type="protein sequence ID" value="TFW31829.1"/>
    <property type="molecule type" value="Genomic_DNA"/>
</dbReference>
<reference evidence="2 3" key="1">
    <citation type="submission" date="2019-03" db="EMBL/GenBank/DDBJ databases">
        <title>Draft genome of Massilia hortus sp. nov., a novel bacterial species of the Oxalobacteraceae family.</title>
        <authorList>
            <person name="Peta V."/>
            <person name="Raths R."/>
            <person name="Bucking H."/>
        </authorList>
    </citation>
    <scope>NUCLEOTIDE SEQUENCE [LARGE SCALE GENOMIC DNA]</scope>
    <source>
        <strain evidence="2 3">ONC3</strain>
    </source>
</reference>
<comment type="caution">
    <text evidence="2">The sequence shown here is derived from an EMBL/GenBank/DDBJ whole genome shotgun (WGS) entry which is preliminary data.</text>
</comment>
<dbReference type="InterPro" id="IPR007621">
    <property type="entry name" value="TPM_dom"/>
</dbReference>
<protein>
    <submittedName>
        <fullName evidence="2">TPM domain-containing protein</fullName>
    </submittedName>
</protein>
<dbReference type="AlphaFoldDB" id="A0A4Y9SYK7"/>
<keyword evidence="3" id="KW-1185">Reference proteome</keyword>
<evidence type="ECO:0000313" key="2">
    <source>
        <dbReference type="EMBL" id="TFW31829.1"/>
    </source>
</evidence>
<dbReference type="OrthoDB" id="5683663at2"/>
<accession>A0A4Y9SYK7</accession>
<dbReference type="RefSeq" id="WP_135190062.1">
    <property type="nucleotide sequence ID" value="NZ_SPUM01000079.1"/>
</dbReference>
<dbReference type="Pfam" id="PF04536">
    <property type="entry name" value="TPM_phosphatase"/>
    <property type="match status" value="1"/>
</dbReference>
<dbReference type="Proteomes" id="UP000297258">
    <property type="component" value="Unassembled WGS sequence"/>
</dbReference>
<evidence type="ECO:0000259" key="1">
    <source>
        <dbReference type="Pfam" id="PF04536"/>
    </source>
</evidence>
<organism evidence="2 3">
    <name type="scientific">Massilia horti</name>
    <dbReference type="NCBI Taxonomy" id="2562153"/>
    <lineage>
        <taxon>Bacteria</taxon>
        <taxon>Pseudomonadati</taxon>
        <taxon>Pseudomonadota</taxon>
        <taxon>Betaproteobacteria</taxon>
        <taxon>Burkholderiales</taxon>
        <taxon>Oxalobacteraceae</taxon>
        <taxon>Telluria group</taxon>
        <taxon>Massilia</taxon>
    </lineage>
</organism>
<evidence type="ECO:0000313" key="3">
    <source>
        <dbReference type="Proteomes" id="UP000297258"/>
    </source>
</evidence>
<dbReference type="PANTHER" id="PTHR30373">
    <property type="entry name" value="UPF0603 PROTEIN YGCG"/>
    <property type="match status" value="1"/>
</dbReference>
<gene>
    <name evidence="2" type="ORF">E4O92_12275</name>
</gene>